<dbReference type="Pfam" id="PF00733">
    <property type="entry name" value="Asn_synthase"/>
    <property type="match status" value="1"/>
</dbReference>
<dbReference type="Gene3D" id="3.40.50.620">
    <property type="entry name" value="HUPs"/>
    <property type="match status" value="1"/>
</dbReference>
<dbReference type="PANTHER" id="PTHR43284">
    <property type="entry name" value="ASPARAGINE SYNTHETASE (GLUTAMINE-HYDROLYZING)"/>
    <property type="match status" value="1"/>
</dbReference>
<evidence type="ECO:0000256" key="11">
    <source>
        <dbReference type="PIRSR" id="PIRSR001589-3"/>
    </source>
</evidence>
<dbReference type="InterPro" id="IPR017932">
    <property type="entry name" value="GATase_2_dom"/>
</dbReference>
<keyword evidence="7 9" id="KW-0315">Glutamine amidotransferase</keyword>
<dbReference type="EC" id="6.3.5.4" evidence="3"/>
<comment type="caution">
    <text evidence="13">The sequence shown here is derived from an EMBL/GenBank/DDBJ whole genome shotgun (WGS) entry which is preliminary data.</text>
</comment>
<dbReference type="GeneID" id="98659691"/>
<reference evidence="13 14" key="1">
    <citation type="submission" date="2021-10" db="EMBL/GenBank/DDBJ databases">
        <title>Anaerobic single-cell dispensing facilitates the cultivation of human gut bacteria.</title>
        <authorList>
            <person name="Afrizal A."/>
        </authorList>
    </citation>
    <scope>NUCLEOTIDE SEQUENCE [LARGE SCALE GENOMIC DNA]</scope>
    <source>
        <strain evidence="13 14">CLA-AA-H270</strain>
    </source>
</reference>
<comment type="pathway">
    <text evidence="1">Amino-acid biosynthesis; L-asparagine biosynthesis; L-asparagine from L-aspartate (L-Gln route): step 1/1.</text>
</comment>
<dbReference type="NCBIfam" id="TIGR01536">
    <property type="entry name" value="asn_synth_AEB"/>
    <property type="match status" value="1"/>
</dbReference>
<evidence type="ECO:0000313" key="14">
    <source>
        <dbReference type="Proteomes" id="UP001298753"/>
    </source>
</evidence>
<dbReference type="GO" id="GO:0006529">
    <property type="term" value="P:asparagine biosynthetic process"/>
    <property type="evidence" value="ECO:0007669"/>
    <property type="project" value="UniProtKB-KW"/>
</dbReference>
<dbReference type="SUPFAM" id="SSF56235">
    <property type="entry name" value="N-terminal nucleophile aminohydrolases (Ntn hydrolases)"/>
    <property type="match status" value="1"/>
</dbReference>
<feature type="active site" description="For GATase activity" evidence="9">
    <location>
        <position position="2"/>
    </location>
</feature>
<keyword evidence="14" id="KW-1185">Reference proteome</keyword>
<dbReference type="AlphaFoldDB" id="A0AAW4W0Y1"/>
<evidence type="ECO:0000256" key="3">
    <source>
        <dbReference type="ARBA" id="ARBA00012737"/>
    </source>
</evidence>
<evidence type="ECO:0000256" key="1">
    <source>
        <dbReference type="ARBA" id="ARBA00005187"/>
    </source>
</evidence>
<evidence type="ECO:0000256" key="8">
    <source>
        <dbReference type="ARBA" id="ARBA00048741"/>
    </source>
</evidence>
<dbReference type="PANTHER" id="PTHR43284:SF1">
    <property type="entry name" value="ASPARAGINE SYNTHETASE"/>
    <property type="match status" value="1"/>
</dbReference>
<dbReference type="RefSeq" id="WP_227600973.1">
    <property type="nucleotide sequence ID" value="NZ_JAJEPX010000033.1"/>
</dbReference>
<dbReference type="InterPro" id="IPR014729">
    <property type="entry name" value="Rossmann-like_a/b/a_fold"/>
</dbReference>
<dbReference type="InterPro" id="IPR006426">
    <property type="entry name" value="Asn_synth_AEB"/>
</dbReference>
<dbReference type="Pfam" id="PF13537">
    <property type="entry name" value="GATase_7"/>
    <property type="match status" value="1"/>
</dbReference>
<dbReference type="InterPro" id="IPR029055">
    <property type="entry name" value="Ntn_hydrolases_N"/>
</dbReference>
<evidence type="ECO:0000313" key="13">
    <source>
        <dbReference type="EMBL" id="MCC2177415.1"/>
    </source>
</evidence>
<keyword evidence="6 9" id="KW-0061">Asparagine biosynthesis</keyword>
<dbReference type="InterPro" id="IPR051786">
    <property type="entry name" value="ASN_synthetase/amidase"/>
</dbReference>
<evidence type="ECO:0000256" key="5">
    <source>
        <dbReference type="ARBA" id="ARBA00022840"/>
    </source>
</evidence>
<comment type="catalytic activity">
    <reaction evidence="8">
        <text>L-aspartate + L-glutamine + ATP + H2O = L-asparagine + L-glutamate + AMP + diphosphate + H(+)</text>
        <dbReference type="Rhea" id="RHEA:12228"/>
        <dbReference type="ChEBI" id="CHEBI:15377"/>
        <dbReference type="ChEBI" id="CHEBI:15378"/>
        <dbReference type="ChEBI" id="CHEBI:29985"/>
        <dbReference type="ChEBI" id="CHEBI:29991"/>
        <dbReference type="ChEBI" id="CHEBI:30616"/>
        <dbReference type="ChEBI" id="CHEBI:33019"/>
        <dbReference type="ChEBI" id="CHEBI:58048"/>
        <dbReference type="ChEBI" id="CHEBI:58359"/>
        <dbReference type="ChEBI" id="CHEBI:456215"/>
        <dbReference type="EC" id="6.3.5.4"/>
    </reaction>
</comment>
<dbReference type="Proteomes" id="UP001298753">
    <property type="component" value="Unassembled WGS sequence"/>
</dbReference>
<feature type="binding site" evidence="10">
    <location>
        <position position="100"/>
    </location>
    <ligand>
        <name>L-glutamine</name>
        <dbReference type="ChEBI" id="CHEBI:58359"/>
    </ligand>
</feature>
<dbReference type="GO" id="GO:0005524">
    <property type="term" value="F:ATP binding"/>
    <property type="evidence" value="ECO:0007669"/>
    <property type="project" value="UniProtKB-KW"/>
</dbReference>
<feature type="site" description="Important for beta-aspartyl-AMP intermediate formation" evidence="11">
    <location>
        <position position="377"/>
    </location>
</feature>
<protein>
    <recommendedName>
        <fullName evidence="3">asparagine synthase (glutamine-hydrolyzing)</fullName>
        <ecNumber evidence="3">6.3.5.4</ecNumber>
    </recommendedName>
</protein>
<evidence type="ECO:0000256" key="7">
    <source>
        <dbReference type="ARBA" id="ARBA00022962"/>
    </source>
</evidence>
<feature type="binding site" evidence="10">
    <location>
        <begin position="375"/>
        <end position="376"/>
    </location>
    <ligand>
        <name>ATP</name>
        <dbReference type="ChEBI" id="CHEBI:30616"/>
    </ligand>
</feature>
<keyword evidence="13" id="KW-0436">Ligase</keyword>
<sequence length="609" mass="69920">MCGIGGFVDYERDARRGGPILHGMKRTLTPRGPDAEGTYFDEDAALVHRRLIVIDPEGGKQPMHSPDRNTIIIYNGELYNTPELRTELMSRGHEFVGHSDTEVLLHAYLEWKTDAFSRLNGIFAFAIWEKRERRLTLCRDRLGVKPLFFAPIRNGLTFGSTIDTVLCHPEIEPALDEDGLRTLLLLGPARPPESGVFRQIKSLLPGHFAVLTPENFTDHVYWQLEAHEHEDDLPTTIERTHTLICDAARRQLVSDVPLACFLSGGLDSSILSMLAAKDYAARGETLHTWSVDYRDNDKYFTKSIFQPNSDDSYIDQMVDFLGTHHHRVVLEPEALCAALLPATDARALPGMADVDSSLLLFCATVKRGGTTVCLSGECADELFGGYPWYHREEILFEDTFPWSRSVGLRLGLLTPDAVRNGEEFVRQHYRDTCDRAPKLSSDDKKAARMREMFVLNLDWFMATLLDRKDRMSMYSGLEVRVPFCDHRIVEYAYNMPWDFKSLEGREKGIVRRAFANELPKEIVYRKKSPYPKTFHPVYTRLCADYVRRIFEDNTSVVASLFDRNAVQKLMQRPESLAEPWFGQLMRTPQIFAYIIQLDRWFRHYHVKIV</sequence>
<name>A0AAW4W0Y1_9FIRM</name>
<evidence type="ECO:0000256" key="4">
    <source>
        <dbReference type="ARBA" id="ARBA00022741"/>
    </source>
</evidence>
<feature type="domain" description="Glutamine amidotransferase type-2" evidence="12">
    <location>
        <begin position="2"/>
        <end position="214"/>
    </location>
</feature>
<keyword evidence="4 10" id="KW-0547">Nucleotide-binding</keyword>
<dbReference type="Gene3D" id="3.60.20.10">
    <property type="entry name" value="Glutamine Phosphoribosylpyrophosphate, subunit 1, domain 1"/>
    <property type="match status" value="1"/>
</dbReference>
<proteinExistence type="inferred from homology"/>
<gene>
    <name evidence="13" type="primary">asnB</name>
    <name evidence="13" type="ORF">LKD22_09815</name>
</gene>
<dbReference type="InterPro" id="IPR033738">
    <property type="entry name" value="AsnB_N"/>
</dbReference>
<dbReference type="CDD" id="cd00712">
    <property type="entry name" value="AsnB"/>
    <property type="match status" value="1"/>
</dbReference>
<evidence type="ECO:0000256" key="2">
    <source>
        <dbReference type="ARBA" id="ARBA00005752"/>
    </source>
</evidence>
<accession>A0AAW4W0Y1</accession>
<organism evidence="13 14">
    <name type="scientific">Agathobaculum butyriciproducens</name>
    <dbReference type="NCBI Taxonomy" id="1628085"/>
    <lineage>
        <taxon>Bacteria</taxon>
        <taxon>Bacillati</taxon>
        <taxon>Bacillota</taxon>
        <taxon>Clostridia</taxon>
        <taxon>Eubacteriales</taxon>
        <taxon>Butyricicoccaceae</taxon>
        <taxon>Agathobaculum</taxon>
    </lineage>
</organism>
<evidence type="ECO:0000256" key="6">
    <source>
        <dbReference type="ARBA" id="ARBA00022888"/>
    </source>
</evidence>
<comment type="similarity">
    <text evidence="2">Belongs to the asparagine synthetase family.</text>
</comment>
<keyword evidence="5 10" id="KW-0067">ATP-binding</keyword>
<dbReference type="InterPro" id="IPR001962">
    <property type="entry name" value="Asn_synthase"/>
</dbReference>
<dbReference type="PIRSF" id="PIRSF001589">
    <property type="entry name" value="Asn_synthetase_glu-h"/>
    <property type="match status" value="1"/>
</dbReference>
<feature type="binding site" evidence="10">
    <location>
        <position position="291"/>
    </location>
    <ligand>
        <name>ATP</name>
        <dbReference type="ChEBI" id="CHEBI:30616"/>
    </ligand>
</feature>
<dbReference type="SUPFAM" id="SSF52402">
    <property type="entry name" value="Adenine nucleotide alpha hydrolases-like"/>
    <property type="match status" value="1"/>
</dbReference>
<evidence type="ECO:0000256" key="9">
    <source>
        <dbReference type="PIRSR" id="PIRSR001589-1"/>
    </source>
</evidence>
<dbReference type="PROSITE" id="PS51278">
    <property type="entry name" value="GATASE_TYPE_2"/>
    <property type="match status" value="1"/>
</dbReference>
<evidence type="ECO:0000256" key="10">
    <source>
        <dbReference type="PIRSR" id="PIRSR001589-2"/>
    </source>
</evidence>
<dbReference type="GO" id="GO:0004066">
    <property type="term" value="F:asparagine synthase (glutamine-hydrolyzing) activity"/>
    <property type="evidence" value="ECO:0007669"/>
    <property type="project" value="UniProtKB-EC"/>
</dbReference>
<dbReference type="GO" id="GO:0005829">
    <property type="term" value="C:cytosol"/>
    <property type="evidence" value="ECO:0007669"/>
    <property type="project" value="TreeGrafter"/>
</dbReference>
<evidence type="ECO:0000259" key="12">
    <source>
        <dbReference type="PROSITE" id="PS51278"/>
    </source>
</evidence>
<dbReference type="CDD" id="cd01991">
    <property type="entry name" value="Asn_synthase_B_C"/>
    <property type="match status" value="1"/>
</dbReference>
<dbReference type="EMBL" id="JAJEPX010000033">
    <property type="protein sequence ID" value="MCC2177415.1"/>
    <property type="molecule type" value="Genomic_DNA"/>
</dbReference>
<keyword evidence="9" id="KW-0028">Amino-acid biosynthesis</keyword>